<dbReference type="PANTHER" id="PTHR33678">
    <property type="entry name" value="BLL1576 PROTEIN"/>
    <property type="match status" value="1"/>
</dbReference>
<dbReference type="KEGG" id="swi:Swit_4919"/>
<dbReference type="Proteomes" id="UP000001989">
    <property type="component" value="Plasmid pSWIT02"/>
</dbReference>
<dbReference type="Pfam" id="PF13817">
    <property type="entry name" value="DDE_Tnp_IS66_C"/>
    <property type="match status" value="1"/>
</dbReference>
<evidence type="ECO:0000259" key="2">
    <source>
        <dbReference type="Pfam" id="PF13817"/>
    </source>
</evidence>
<evidence type="ECO:0000313" key="4">
    <source>
        <dbReference type="Proteomes" id="UP000001989"/>
    </source>
</evidence>
<dbReference type="PANTHER" id="PTHR33678:SF1">
    <property type="entry name" value="BLL1576 PROTEIN"/>
    <property type="match status" value="1"/>
</dbReference>
<dbReference type="AlphaFoldDB" id="A0A9J9LGE7"/>
<keyword evidence="3" id="KW-0614">Plasmid</keyword>
<accession>A0A9J9LGE7</accession>
<dbReference type="EMBL" id="CP000701">
    <property type="protein sequence ID" value="ABQ71539.1"/>
    <property type="molecule type" value="Genomic_DNA"/>
</dbReference>
<sequence>MDASDNETLPSARHGQNDPAMALGRKNWLFAGSKAGGDRAAAIYSVIETAKLNGLEPQAYIADVIAKIAGNWPAARCYELMPWNWRPDQQPIAEAA</sequence>
<evidence type="ECO:0000313" key="3">
    <source>
        <dbReference type="EMBL" id="ABQ71539.1"/>
    </source>
</evidence>
<name>A0A9J9LGE7_RHIWR</name>
<evidence type="ECO:0000256" key="1">
    <source>
        <dbReference type="SAM" id="MobiDB-lite"/>
    </source>
</evidence>
<dbReference type="InterPro" id="IPR039552">
    <property type="entry name" value="IS66_C"/>
</dbReference>
<feature type="domain" description="Transposase IS66 C-terminal" evidence="2">
    <location>
        <begin position="45"/>
        <end position="83"/>
    </location>
</feature>
<geneLocation type="plasmid" evidence="3 4">
    <name>pSWIT02</name>
</geneLocation>
<gene>
    <name evidence="3" type="ordered locus">Swit_4919</name>
</gene>
<proteinExistence type="predicted"/>
<protein>
    <recommendedName>
        <fullName evidence="2">Transposase IS66 C-terminal domain-containing protein</fullName>
    </recommendedName>
</protein>
<organism evidence="3 4">
    <name type="scientific">Rhizorhabdus wittichii (strain DSM 6014 / CCUG 31198 / JCM 15750 / NBRC 105917 / EY 4224 / RW1)</name>
    <name type="common">Sphingomonas wittichii</name>
    <dbReference type="NCBI Taxonomy" id="392499"/>
    <lineage>
        <taxon>Bacteria</taxon>
        <taxon>Pseudomonadati</taxon>
        <taxon>Pseudomonadota</taxon>
        <taxon>Alphaproteobacteria</taxon>
        <taxon>Sphingomonadales</taxon>
        <taxon>Sphingomonadaceae</taxon>
        <taxon>Rhizorhabdus</taxon>
    </lineage>
</organism>
<keyword evidence="4" id="KW-1185">Reference proteome</keyword>
<reference evidence="3 4" key="1">
    <citation type="journal article" date="2010" name="J. Bacteriol.">
        <title>Genome sequence of the dioxin-mineralizing bacterium Sphingomonas wittichii RW1.</title>
        <authorList>
            <person name="Miller T.R."/>
            <person name="Delcher A.L."/>
            <person name="Salzberg S.L."/>
            <person name="Saunders E."/>
            <person name="Detter J.C."/>
            <person name="Halden R.U."/>
        </authorList>
    </citation>
    <scope>NUCLEOTIDE SEQUENCE [LARGE SCALE GENOMIC DNA]</scope>
    <source>
        <strain evidence="4">DSM 6014 / CCUG 31198 / JCM 15750 / NBRC 105917 / EY 4224 / RW1</strain>
    </source>
</reference>
<dbReference type="InterPro" id="IPR052344">
    <property type="entry name" value="Transposase-related"/>
</dbReference>
<feature type="region of interest" description="Disordered" evidence="1">
    <location>
        <begin position="1"/>
        <end position="20"/>
    </location>
</feature>